<gene>
    <name evidence="1" type="ORF">GH714_016585</name>
</gene>
<name>A0A6A6MTR9_HEVBR</name>
<dbReference type="Proteomes" id="UP000467840">
    <property type="component" value="Chromosome 6"/>
</dbReference>
<dbReference type="AlphaFoldDB" id="A0A6A6MTR9"/>
<evidence type="ECO:0000313" key="1">
    <source>
        <dbReference type="EMBL" id="KAF2317201.1"/>
    </source>
</evidence>
<accession>A0A6A6MTR9</accession>
<keyword evidence="2" id="KW-1185">Reference proteome</keyword>
<reference evidence="1 2" key="1">
    <citation type="journal article" date="2020" name="Mol. Plant">
        <title>The Chromosome-Based Rubber Tree Genome Provides New Insights into Spurge Genome Evolution and Rubber Biosynthesis.</title>
        <authorList>
            <person name="Liu J."/>
            <person name="Shi C."/>
            <person name="Shi C.C."/>
            <person name="Li W."/>
            <person name="Zhang Q.J."/>
            <person name="Zhang Y."/>
            <person name="Li K."/>
            <person name="Lu H.F."/>
            <person name="Shi C."/>
            <person name="Zhu S.T."/>
            <person name="Xiao Z.Y."/>
            <person name="Nan H."/>
            <person name="Yue Y."/>
            <person name="Zhu X.G."/>
            <person name="Wu Y."/>
            <person name="Hong X.N."/>
            <person name="Fan G.Y."/>
            <person name="Tong Y."/>
            <person name="Zhang D."/>
            <person name="Mao C.L."/>
            <person name="Liu Y.L."/>
            <person name="Hao S.J."/>
            <person name="Liu W.Q."/>
            <person name="Lv M.Q."/>
            <person name="Zhang H.B."/>
            <person name="Liu Y."/>
            <person name="Hu-Tang G.R."/>
            <person name="Wang J.P."/>
            <person name="Wang J.H."/>
            <person name="Sun Y.H."/>
            <person name="Ni S.B."/>
            <person name="Chen W.B."/>
            <person name="Zhang X.C."/>
            <person name="Jiao Y.N."/>
            <person name="Eichler E.E."/>
            <person name="Li G.H."/>
            <person name="Liu X."/>
            <person name="Gao L.Z."/>
        </authorList>
    </citation>
    <scope>NUCLEOTIDE SEQUENCE [LARGE SCALE GENOMIC DNA]</scope>
    <source>
        <strain evidence="2">cv. GT1</strain>
        <tissue evidence="1">Leaf</tissue>
    </source>
</reference>
<dbReference type="EMBL" id="JAAGAX010000004">
    <property type="protein sequence ID" value="KAF2317201.1"/>
    <property type="molecule type" value="Genomic_DNA"/>
</dbReference>
<proteinExistence type="predicted"/>
<comment type="caution">
    <text evidence="1">The sequence shown here is derived from an EMBL/GenBank/DDBJ whole genome shotgun (WGS) entry which is preliminary data.</text>
</comment>
<organism evidence="1 2">
    <name type="scientific">Hevea brasiliensis</name>
    <name type="common">Para rubber tree</name>
    <name type="synonym">Siphonia brasiliensis</name>
    <dbReference type="NCBI Taxonomy" id="3981"/>
    <lineage>
        <taxon>Eukaryota</taxon>
        <taxon>Viridiplantae</taxon>
        <taxon>Streptophyta</taxon>
        <taxon>Embryophyta</taxon>
        <taxon>Tracheophyta</taxon>
        <taxon>Spermatophyta</taxon>
        <taxon>Magnoliopsida</taxon>
        <taxon>eudicotyledons</taxon>
        <taxon>Gunneridae</taxon>
        <taxon>Pentapetalae</taxon>
        <taxon>rosids</taxon>
        <taxon>fabids</taxon>
        <taxon>Malpighiales</taxon>
        <taxon>Euphorbiaceae</taxon>
        <taxon>Crotonoideae</taxon>
        <taxon>Micrandreae</taxon>
        <taxon>Hevea</taxon>
    </lineage>
</organism>
<evidence type="ECO:0000313" key="2">
    <source>
        <dbReference type="Proteomes" id="UP000467840"/>
    </source>
</evidence>
<sequence length="83" mass="9152">MLVSWKSSNVELIGIGFWFTRIDVILTKYTSNCAPCNLGFIDDPGCVVTWMELIKGVSEEQAVVCGFGSELPLVNSMIAKYSK</sequence>
<protein>
    <submittedName>
        <fullName evidence="1">Uncharacterized protein</fullName>
    </submittedName>
</protein>